<name>A0A848CRT2_ANEAE</name>
<reference evidence="2 3" key="1">
    <citation type="submission" date="2020-04" db="EMBL/GenBank/DDBJ databases">
        <authorList>
            <person name="Hitch T.C.A."/>
            <person name="Wylensek D."/>
            <person name="Clavel T."/>
        </authorList>
    </citation>
    <scope>NUCLEOTIDE SEQUENCE [LARGE SCALE GENOMIC DNA]</scope>
    <source>
        <strain evidence="2 3">WB01_D5_05</strain>
    </source>
</reference>
<protein>
    <recommendedName>
        <fullName evidence="1">UPF0637 protein HF838_02240</fullName>
    </recommendedName>
</protein>
<dbReference type="Gene3D" id="3.30.930.20">
    <property type="entry name" value="Protein of unknown function DUF1054"/>
    <property type="match status" value="1"/>
</dbReference>
<comment type="caution">
    <text evidence="2">The sequence shown here is derived from an EMBL/GenBank/DDBJ whole genome shotgun (WGS) entry which is preliminary data.</text>
</comment>
<proteinExistence type="inferred from homology"/>
<evidence type="ECO:0000256" key="1">
    <source>
        <dbReference type="HAMAP-Rule" id="MF_01851"/>
    </source>
</evidence>
<dbReference type="Proteomes" id="UP000561326">
    <property type="component" value="Unassembled WGS sequence"/>
</dbReference>
<evidence type="ECO:0000313" key="2">
    <source>
        <dbReference type="EMBL" id="NME97069.1"/>
    </source>
</evidence>
<dbReference type="InterPro" id="IPR009403">
    <property type="entry name" value="UPF0637"/>
</dbReference>
<organism evidence="2 3">
    <name type="scientific">Aneurinibacillus aneurinilyticus</name>
    <name type="common">Bacillus aneurinolyticus</name>
    <dbReference type="NCBI Taxonomy" id="1391"/>
    <lineage>
        <taxon>Bacteria</taxon>
        <taxon>Bacillati</taxon>
        <taxon>Bacillota</taxon>
        <taxon>Bacilli</taxon>
        <taxon>Bacillales</taxon>
        <taxon>Paenibacillaceae</taxon>
        <taxon>Aneurinibacillus group</taxon>
        <taxon>Aneurinibacillus</taxon>
    </lineage>
</organism>
<dbReference type="InterPro" id="IPR053707">
    <property type="entry name" value="UPF0637_domain_sf"/>
</dbReference>
<dbReference type="AlphaFoldDB" id="A0A848CRT2"/>
<gene>
    <name evidence="2" type="ORF">HF838_02240</name>
</gene>
<accession>A0A848CRT2</accession>
<sequence>MNRLTEQDFAIFSVPGLEARMDALKETLRPKLDMLGQELTPFLSAETGDEMFYHVAKHARRTVHPPKDTWVAWACNKRGYKMLPHFQVGLWETHLFIWFAIIYESPVKPVFAERLEQEWGALKEAIPEHFVWSFDHTKPDTFPHSEMDDEKVNELIHKLKHVKKSEVLCGVTLNREQVAAMSAEELLKTVEATFYTLLPLYRLSYVYTARA</sequence>
<dbReference type="HAMAP" id="MF_01851">
    <property type="entry name" value="UPF0637"/>
    <property type="match status" value="1"/>
</dbReference>
<dbReference type="SUPFAM" id="SSF142913">
    <property type="entry name" value="YktB/PF0168-like"/>
    <property type="match status" value="1"/>
</dbReference>
<comment type="similarity">
    <text evidence="1">Belongs to the UPF0637 family.</text>
</comment>
<evidence type="ECO:0000313" key="3">
    <source>
        <dbReference type="Proteomes" id="UP000561326"/>
    </source>
</evidence>
<dbReference type="PIRSF" id="PIRSF021332">
    <property type="entry name" value="DUF1054"/>
    <property type="match status" value="1"/>
</dbReference>
<dbReference type="RefSeq" id="WP_168974415.1">
    <property type="nucleotide sequence ID" value="NZ_JABAGO010000002.1"/>
</dbReference>
<dbReference type="EMBL" id="JABAGO010000002">
    <property type="protein sequence ID" value="NME97069.1"/>
    <property type="molecule type" value="Genomic_DNA"/>
</dbReference>
<dbReference type="Pfam" id="PF06335">
    <property type="entry name" value="DUF1054"/>
    <property type="match status" value="1"/>
</dbReference>